<proteinExistence type="predicted"/>
<keyword evidence="1" id="KW-0472">Membrane</keyword>
<name>A0A1X9MB51_9BACI</name>
<evidence type="ECO:0000313" key="2">
    <source>
        <dbReference type="EMBL" id="ARK30638.1"/>
    </source>
</evidence>
<dbReference type="STRING" id="199441.BkAM31D_12815"/>
<gene>
    <name evidence="2" type="ORF">BkAM31D_12815</name>
</gene>
<keyword evidence="1" id="KW-1133">Transmembrane helix</keyword>
<dbReference type="Proteomes" id="UP000193006">
    <property type="component" value="Chromosome"/>
</dbReference>
<dbReference type="AlphaFoldDB" id="A0A1X9MB51"/>
<protein>
    <submittedName>
        <fullName evidence="2">Uncharacterized protein</fullName>
    </submittedName>
</protein>
<evidence type="ECO:0000313" key="3">
    <source>
        <dbReference type="Proteomes" id="UP000193006"/>
    </source>
</evidence>
<evidence type="ECO:0000256" key="1">
    <source>
        <dbReference type="SAM" id="Phobius"/>
    </source>
</evidence>
<accession>A0A1X9MB51</accession>
<keyword evidence="3" id="KW-1185">Reference proteome</keyword>
<reference evidence="2 3" key="1">
    <citation type="submission" date="2017-04" db="EMBL/GenBank/DDBJ databases">
        <title>Bacillus krulwichiae AM31D Genome sequencing and assembly.</title>
        <authorList>
            <person name="Krulwich T.A."/>
            <person name="Anastor L."/>
            <person name="Ehrlich R."/>
            <person name="Ehrlich G.D."/>
            <person name="Janto B."/>
        </authorList>
    </citation>
    <scope>NUCLEOTIDE SEQUENCE [LARGE SCALE GENOMIC DNA]</scope>
    <source>
        <strain evidence="2 3">AM31D</strain>
    </source>
</reference>
<keyword evidence="1" id="KW-0812">Transmembrane</keyword>
<feature type="transmembrane region" description="Helical" evidence="1">
    <location>
        <begin position="49"/>
        <end position="68"/>
    </location>
</feature>
<dbReference type="EMBL" id="CP020814">
    <property type="protein sequence ID" value="ARK30638.1"/>
    <property type="molecule type" value="Genomic_DNA"/>
</dbReference>
<dbReference type="RefSeq" id="WP_066149306.1">
    <property type="nucleotide sequence ID" value="NZ_CP020814.1"/>
</dbReference>
<dbReference type="KEGG" id="bkw:BkAM31D_12815"/>
<sequence>MNNRNFDDAMNKLNRAYEQIPTQTSSATIMANIKKKKKKRKWARFDQRWQVAALIVLMIGIGYVLGLSQLSQRDSALQLESSPEQGIENNQTEMATVNEEEVEIAAEDMDEPLNESLKVFTEEESTRLDITNEEGFEETIQVKQIEDQQFGFSTRYDERLQIEEMTTNYGRALQWYFHNDNGKIAPIVFEIFEIQRETTYTNKINAYKEMMEEQGYVEVTSSNYLTNLNMIKGQIIEEFQFAKDGINEHVVSIEQGERYFFFKTSSFAPGSEYIEFSEGFGRNLQIIFEQFNWLYND</sequence>
<organism evidence="2 3">
    <name type="scientific">Halalkalibacter krulwichiae</name>
    <dbReference type="NCBI Taxonomy" id="199441"/>
    <lineage>
        <taxon>Bacteria</taxon>
        <taxon>Bacillati</taxon>
        <taxon>Bacillota</taxon>
        <taxon>Bacilli</taxon>
        <taxon>Bacillales</taxon>
        <taxon>Bacillaceae</taxon>
        <taxon>Halalkalibacter</taxon>
    </lineage>
</organism>